<feature type="transmembrane region" description="Helical" evidence="1">
    <location>
        <begin position="46"/>
        <end position="65"/>
    </location>
</feature>
<accession>A0ABT6MYF7</accession>
<feature type="transmembrane region" description="Helical" evidence="1">
    <location>
        <begin position="360"/>
        <end position="382"/>
    </location>
</feature>
<organism evidence="2 3">
    <name type="scientific">Sphingomonas oryzagri</name>
    <dbReference type="NCBI Taxonomy" id="3042314"/>
    <lineage>
        <taxon>Bacteria</taxon>
        <taxon>Pseudomonadati</taxon>
        <taxon>Pseudomonadota</taxon>
        <taxon>Alphaproteobacteria</taxon>
        <taxon>Sphingomonadales</taxon>
        <taxon>Sphingomonadaceae</taxon>
        <taxon>Sphingomonas</taxon>
    </lineage>
</organism>
<feature type="transmembrane region" description="Helical" evidence="1">
    <location>
        <begin position="255"/>
        <end position="270"/>
    </location>
</feature>
<comment type="caution">
    <text evidence="2">The sequence shown here is derived from an EMBL/GenBank/DDBJ whole genome shotgun (WGS) entry which is preliminary data.</text>
</comment>
<gene>
    <name evidence="2" type="ORF">QGN17_04825</name>
</gene>
<evidence type="ECO:0000313" key="3">
    <source>
        <dbReference type="Proteomes" id="UP001160625"/>
    </source>
</evidence>
<protein>
    <submittedName>
        <fullName evidence="2">Uncharacterized protein</fullName>
    </submittedName>
</protein>
<evidence type="ECO:0000313" key="2">
    <source>
        <dbReference type="EMBL" id="MDH7638045.1"/>
    </source>
</evidence>
<feature type="transmembrane region" description="Helical" evidence="1">
    <location>
        <begin position="333"/>
        <end position="353"/>
    </location>
</feature>
<dbReference type="EMBL" id="JARYGZ010000001">
    <property type="protein sequence ID" value="MDH7638045.1"/>
    <property type="molecule type" value="Genomic_DNA"/>
</dbReference>
<feature type="transmembrane region" description="Helical" evidence="1">
    <location>
        <begin position="20"/>
        <end position="40"/>
    </location>
</feature>
<keyword evidence="3" id="KW-1185">Reference proteome</keyword>
<proteinExistence type="predicted"/>
<evidence type="ECO:0000256" key="1">
    <source>
        <dbReference type="SAM" id="Phobius"/>
    </source>
</evidence>
<feature type="transmembrane region" description="Helical" evidence="1">
    <location>
        <begin position="394"/>
        <end position="424"/>
    </location>
</feature>
<sequence length="501" mass="53963">MMETSSPAPAADARHGIDPAWLVAGLLGLFALDNLLLLRFLGLTPALVWIVGIGATALIAGMTARIRFDATIPVRRLLICMAVGLAMMLLGGQGRLFFANTDWLVRDAVLQDMVRWPWPFLYGGHGDPQLMRAPLGMYLAPALFGKIGGVTVAEWAMLVQNGLIGGALLALGSLLFDTTRGRTIALVVFVLFSGLDTIGELLTDPSTLWPLDHHIDDWAGLQYSSTVTLAFWVPHHALAGWLGSLLFLLWRSGKAPLFPLLASVPLGMLWSPLAEIGMLPFVALAGVETLAGLRLKRVDIAIPAVACLLAAAPIRYMQVDPAKLGLYFETLPTAIYCLFEMLEVIPFVAIIWLAQRGGRFGPATFALATMSLLLLPFAHIGAGVDLEMRASIPALLILAVLSADILAGVRCGAAICLAGMLMVGAMTPLREVIRAVINRPAPQTSCDLWSGTDIAFPQNGKENYFADATRVPGWMLPAIPPVLVSPIDDGRCWPRAWQVRR</sequence>
<name>A0ABT6MYF7_9SPHN</name>
<dbReference type="Proteomes" id="UP001160625">
    <property type="component" value="Unassembled WGS sequence"/>
</dbReference>
<keyword evidence="1" id="KW-1133">Transmembrane helix</keyword>
<reference evidence="2" key="1">
    <citation type="submission" date="2023-04" db="EMBL/GenBank/DDBJ databases">
        <title>Sphingomonas sp. MAHUQ-71 isolated from rice field.</title>
        <authorList>
            <person name="Huq M.A."/>
        </authorList>
    </citation>
    <scope>NUCLEOTIDE SEQUENCE</scope>
    <source>
        <strain evidence="2">MAHUQ-71</strain>
    </source>
</reference>
<keyword evidence="1" id="KW-0812">Transmembrane</keyword>
<feature type="transmembrane region" description="Helical" evidence="1">
    <location>
        <begin position="77"/>
        <end position="98"/>
    </location>
</feature>
<feature type="transmembrane region" description="Helical" evidence="1">
    <location>
        <begin position="155"/>
        <end position="176"/>
    </location>
</feature>
<feature type="transmembrane region" description="Helical" evidence="1">
    <location>
        <begin position="223"/>
        <end position="248"/>
    </location>
</feature>
<keyword evidence="1" id="KW-0472">Membrane</keyword>
<feature type="transmembrane region" description="Helical" evidence="1">
    <location>
        <begin position="183"/>
        <end position="203"/>
    </location>
</feature>